<reference evidence="1" key="1">
    <citation type="journal article" date="2025" name="Int. J. Syst. Evol. Microbiol.">
        <title>Inconstantimicrobium mannanitabidum sp. nov., a novel member of the family Clostridiaceae isolated from anoxic soil under the treatment of reductive soil disinfestation.</title>
        <authorList>
            <person name="Ueki A."/>
            <person name="Tonouchi A."/>
            <person name="Honma S."/>
            <person name="Kaku N."/>
            <person name="Ueki K."/>
        </authorList>
    </citation>
    <scope>NUCLEOTIDE SEQUENCE</scope>
    <source>
        <strain evidence="1">TW13</strain>
    </source>
</reference>
<keyword evidence="2" id="KW-1185">Reference proteome</keyword>
<organism evidence="1 2">
    <name type="scientific">Inconstantimicrobium mannanitabidum</name>
    <dbReference type="NCBI Taxonomy" id="1604901"/>
    <lineage>
        <taxon>Bacteria</taxon>
        <taxon>Bacillati</taxon>
        <taxon>Bacillota</taxon>
        <taxon>Clostridia</taxon>
        <taxon>Eubacteriales</taxon>
        <taxon>Clostridiaceae</taxon>
        <taxon>Inconstantimicrobium</taxon>
    </lineage>
</organism>
<dbReference type="Proteomes" id="UP001058074">
    <property type="component" value="Unassembled WGS sequence"/>
</dbReference>
<evidence type="ECO:0000313" key="1">
    <source>
        <dbReference type="EMBL" id="GKX66435.1"/>
    </source>
</evidence>
<comment type="caution">
    <text evidence="1">The sequence shown here is derived from an EMBL/GenBank/DDBJ whole genome shotgun (WGS) entry which is preliminary data.</text>
</comment>
<proteinExistence type="predicted"/>
<accession>A0ACB5RB51</accession>
<dbReference type="EMBL" id="BROD01000001">
    <property type="protein sequence ID" value="GKX66435.1"/>
    <property type="molecule type" value="Genomic_DNA"/>
</dbReference>
<sequence length="299" mass="34880">MREIPLYNSFVKIESITKGMSSDKKYYIETVDGQHMLLRIADASEYAQKRTEFENMKHLASLGVPMPSPIDFGTCDNGKSVYTLISWIDGVEVETLLPSLTLKEQYIFGVESGQILQKIHSVPLTTICDNWAERYFSIIDPRLEAFRSEGIHFEGDTIILYYLESNRDLLCNRPQCHHHGDYHMGNMIQSDTNRLSIIDWHTVDFEGYGDPWYEFNRIGIKFGRFASGQIDGYFNHDVPEKFWKLFAYYLAASAITSIVWAKYFAPERIQDILKMNTDILHWFDDMKNPIPTWYLRDFS</sequence>
<name>A0ACB5RB51_9CLOT</name>
<evidence type="ECO:0000313" key="2">
    <source>
        <dbReference type="Proteomes" id="UP001058074"/>
    </source>
</evidence>
<gene>
    <name evidence="1" type="ORF">rsdtw13_16930</name>
</gene>
<protein>
    <submittedName>
        <fullName evidence="1">Aminoglycoside phosphotransferase</fullName>
    </submittedName>
</protein>